<comment type="caution">
    <text evidence="3">The sequence shown here is derived from an EMBL/GenBank/DDBJ whole genome shotgun (WGS) entry which is preliminary data.</text>
</comment>
<dbReference type="EMBL" id="RWGY01000030">
    <property type="protein sequence ID" value="TVU16795.1"/>
    <property type="molecule type" value="Genomic_DNA"/>
</dbReference>
<feature type="transmembrane region" description="Helical" evidence="1">
    <location>
        <begin position="307"/>
        <end position="328"/>
    </location>
</feature>
<dbReference type="SUPFAM" id="SSF81383">
    <property type="entry name" value="F-box domain"/>
    <property type="match status" value="1"/>
</dbReference>
<dbReference type="AlphaFoldDB" id="A0A5J9TZX3"/>
<evidence type="ECO:0000256" key="1">
    <source>
        <dbReference type="SAM" id="Phobius"/>
    </source>
</evidence>
<accession>A0A5J9TZX3</accession>
<dbReference type="OrthoDB" id="685718at2759"/>
<feature type="non-terminal residue" evidence="3">
    <location>
        <position position="1"/>
    </location>
</feature>
<protein>
    <recommendedName>
        <fullName evidence="2">F-box domain-containing protein</fullName>
    </recommendedName>
</protein>
<dbReference type="InterPro" id="IPR036047">
    <property type="entry name" value="F-box-like_dom_sf"/>
</dbReference>
<dbReference type="PANTHER" id="PTHR34223:SF88">
    <property type="entry name" value="OS11G0200950 PROTEIN"/>
    <property type="match status" value="1"/>
</dbReference>
<dbReference type="SUPFAM" id="SSF52047">
    <property type="entry name" value="RNI-like"/>
    <property type="match status" value="1"/>
</dbReference>
<evidence type="ECO:0000313" key="3">
    <source>
        <dbReference type="EMBL" id="TVU16795.1"/>
    </source>
</evidence>
<dbReference type="CDD" id="cd22160">
    <property type="entry name" value="F-box_AtFBL13-like"/>
    <property type="match status" value="1"/>
</dbReference>
<organism evidence="3 4">
    <name type="scientific">Eragrostis curvula</name>
    <name type="common">weeping love grass</name>
    <dbReference type="NCBI Taxonomy" id="38414"/>
    <lineage>
        <taxon>Eukaryota</taxon>
        <taxon>Viridiplantae</taxon>
        <taxon>Streptophyta</taxon>
        <taxon>Embryophyta</taxon>
        <taxon>Tracheophyta</taxon>
        <taxon>Spermatophyta</taxon>
        <taxon>Magnoliopsida</taxon>
        <taxon>Liliopsida</taxon>
        <taxon>Poales</taxon>
        <taxon>Poaceae</taxon>
        <taxon>PACMAD clade</taxon>
        <taxon>Chloridoideae</taxon>
        <taxon>Eragrostideae</taxon>
        <taxon>Eragrostidinae</taxon>
        <taxon>Eragrostis</taxon>
    </lineage>
</organism>
<keyword evidence="1" id="KW-1133">Transmembrane helix</keyword>
<dbReference type="PANTHER" id="PTHR34223">
    <property type="entry name" value="OS11G0201299 PROTEIN"/>
    <property type="match status" value="1"/>
</dbReference>
<keyword evidence="4" id="KW-1185">Reference proteome</keyword>
<keyword evidence="1" id="KW-0472">Membrane</keyword>
<dbReference type="InterPro" id="IPR001810">
    <property type="entry name" value="F-box_dom"/>
</dbReference>
<dbReference type="InterPro" id="IPR053781">
    <property type="entry name" value="F-box_AtFBL13-like"/>
</dbReference>
<evidence type="ECO:0000313" key="4">
    <source>
        <dbReference type="Proteomes" id="UP000324897"/>
    </source>
</evidence>
<dbReference type="Gramene" id="TVU16795">
    <property type="protein sequence ID" value="TVU16795"/>
    <property type="gene ID" value="EJB05_36950"/>
</dbReference>
<name>A0A5J9TZX3_9POAL</name>
<proteinExistence type="predicted"/>
<feature type="transmembrane region" description="Helical" evidence="1">
    <location>
        <begin position="281"/>
        <end position="300"/>
    </location>
</feature>
<sequence length="425" mass="47729">MRGGTLLLVGCSSLLPPPSPTSVKPRKGCNACSVFDEMPTGSDDETRAEEGTACLDRISALPDEVIHQVLGLLPAPEAVRTSVLARGWRHHWKYMRRLVFTVFLGDPVLSLDWLNRFMAHLLRDLRPPLDVCDIYVEEGHCDEDTAPYAYRWVRQAVSKLNVRELIISLELQFGVPSFELTGQPLVSRRLVRLELYYVELKGRILDFSKCTALEDLVIYKCDISTKNISSRTLKHLRIERCDFCRNGSPTCNFCAKSGFAKIGTTVGCRSCSSNNATAGRWQLSSFSATIMIILVMFKVTGTENVVAFVKVVVAVTLIVVAVACFSMFTDFKCYPTFSKLRTLLLGEWCLAANLHALICILLHAQVLENLTIELKGYIHKNTMELEGNHNPIVPMFAVSEHLKFVKIKHRKNDERVSKLSNSDQK</sequence>
<dbReference type="Pfam" id="PF00646">
    <property type="entry name" value="F-box"/>
    <property type="match status" value="1"/>
</dbReference>
<dbReference type="Proteomes" id="UP000324897">
    <property type="component" value="Unassembled WGS sequence"/>
</dbReference>
<dbReference type="InterPro" id="IPR053197">
    <property type="entry name" value="F-box_SCFL_complex_component"/>
</dbReference>
<feature type="transmembrane region" description="Helical" evidence="1">
    <location>
        <begin position="348"/>
        <end position="367"/>
    </location>
</feature>
<feature type="domain" description="F-box" evidence="2">
    <location>
        <begin position="58"/>
        <end position="97"/>
    </location>
</feature>
<reference evidence="3 4" key="1">
    <citation type="journal article" date="2019" name="Sci. Rep.">
        <title>A high-quality genome of Eragrostis curvula grass provides insights into Poaceae evolution and supports new strategies to enhance forage quality.</title>
        <authorList>
            <person name="Carballo J."/>
            <person name="Santos B.A.C.M."/>
            <person name="Zappacosta D."/>
            <person name="Garbus I."/>
            <person name="Selva J.P."/>
            <person name="Gallo C.A."/>
            <person name="Diaz A."/>
            <person name="Albertini E."/>
            <person name="Caccamo M."/>
            <person name="Echenique V."/>
        </authorList>
    </citation>
    <scope>NUCLEOTIDE SEQUENCE [LARGE SCALE GENOMIC DNA]</scope>
    <source>
        <strain evidence="4">cv. Victoria</strain>
        <tissue evidence="3">Leaf</tissue>
    </source>
</reference>
<gene>
    <name evidence="3" type="ORF">EJB05_36950</name>
</gene>
<evidence type="ECO:0000259" key="2">
    <source>
        <dbReference type="Pfam" id="PF00646"/>
    </source>
</evidence>
<keyword evidence="1" id="KW-0812">Transmembrane</keyword>